<evidence type="ECO:0000313" key="1">
    <source>
        <dbReference type="EMBL" id="MBW0542971.1"/>
    </source>
</evidence>
<dbReference type="AlphaFoldDB" id="A0A9Q3FMK5"/>
<protein>
    <submittedName>
        <fullName evidence="1">Uncharacterized protein</fullName>
    </submittedName>
</protein>
<keyword evidence="2" id="KW-1185">Reference proteome</keyword>
<gene>
    <name evidence="1" type="ORF">O181_082686</name>
</gene>
<dbReference type="Proteomes" id="UP000765509">
    <property type="component" value="Unassembled WGS sequence"/>
</dbReference>
<evidence type="ECO:0000313" key="2">
    <source>
        <dbReference type="Proteomes" id="UP000765509"/>
    </source>
</evidence>
<accession>A0A9Q3FMK5</accession>
<sequence>MGKKPPIGAYGNSSLKKLASVGVKWLLDHTQLPWPILHLTRTQAIHPFNQRGFGVNRLFGPFRHPMASMACMLWSIGHRMWDNLGPPWPKSNEAKRGKGARHLAPNTRWVPPGPILVNRSQRTKMAITGHEPSRCKLWPVAATSNLQKDFPSRKGKPFPVLCPGMRNIWLYTIMHHFSSEIQW</sequence>
<comment type="caution">
    <text evidence="1">The sequence shown here is derived from an EMBL/GenBank/DDBJ whole genome shotgun (WGS) entry which is preliminary data.</text>
</comment>
<proteinExistence type="predicted"/>
<dbReference type="EMBL" id="AVOT02047694">
    <property type="protein sequence ID" value="MBW0542971.1"/>
    <property type="molecule type" value="Genomic_DNA"/>
</dbReference>
<organism evidence="1 2">
    <name type="scientific">Austropuccinia psidii MF-1</name>
    <dbReference type="NCBI Taxonomy" id="1389203"/>
    <lineage>
        <taxon>Eukaryota</taxon>
        <taxon>Fungi</taxon>
        <taxon>Dikarya</taxon>
        <taxon>Basidiomycota</taxon>
        <taxon>Pucciniomycotina</taxon>
        <taxon>Pucciniomycetes</taxon>
        <taxon>Pucciniales</taxon>
        <taxon>Sphaerophragmiaceae</taxon>
        <taxon>Austropuccinia</taxon>
    </lineage>
</organism>
<reference evidence="1" key="1">
    <citation type="submission" date="2021-03" db="EMBL/GenBank/DDBJ databases">
        <title>Draft genome sequence of rust myrtle Austropuccinia psidii MF-1, a brazilian biotype.</title>
        <authorList>
            <person name="Quecine M.C."/>
            <person name="Pachon D.M.R."/>
            <person name="Bonatelli M.L."/>
            <person name="Correr F.H."/>
            <person name="Franceschini L.M."/>
            <person name="Leite T.F."/>
            <person name="Margarido G.R.A."/>
            <person name="Almeida C.A."/>
            <person name="Ferrarezi J.A."/>
            <person name="Labate C.A."/>
        </authorList>
    </citation>
    <scope>NUCLEOTIDE SEQUENCE</scope>
    <source>
        <strain evidence="1">MF-1</strain>
    </source>
</reference>
<name>A0A9Q3FMK5_9BASI</name>